<reference evidence="2" key="1">
    <citation type="submission" date="2023-07" db="EMBL/GenBank/DDBJ databases">
        <title>Paracoccus sp. MBLB3053 whole genome sequence.</title>
        <authorList>
            <person name="Hwang C.Y."/>
            <person name="Cho E.-S."/>
            <person name="Seo M.-J."/>
        </authorList>
    </citation>
    <scope>NUCLEOTIDE SEQUENCE [LARGE SCALE GENOMIC DNA]</scope>
    <source>
        <strain evidence="2">MBLB3053</strain>
    </source>
</reference>
<dbReference type="Proteomes" id="UP001269144">
    <property type="component" value="Unassembled WGS sequence"/>
</dbReference>
<gene>
    <name evidence="1" type="ORF">RGQ15_20360</name>
</gene>
<organism evidence="1 2">
    <name type="scientific">Paracoccus aurantius</name>
    <dbReference type="NCBI Taxonomy" id="3073814"/>
    <lineage>
        <taxon>Bacteria</taxon>
        <taxon>Pseudomonadati</taxon>
        <taxon>Pseudomonadota</taxon>
        <taxon>Alphaproteobacteria</taxon>
        <taxon>Rhodobacterales</taxon>
        <taxon>Paracoccaceae</taxon>
        <taxon>Paracoccus</taxon>
    </lineage>
</organism>
<dbReference type="EMBL" id="JAVQLW010000005">
    <property type="protein sequence ID" value="MDS9469912.1"/>
    <property type="molecule type" value="Genomic_DNA"/>
</dbReference>
<proteinExistence type="predicted"/>
<keyword evidence="2" id="KW-1185">Reference proteome</keyword>
<sequence length="51" mass="5634">MTRRPGRKRQVQPMIAGQPIGPRVAAILHNQKADQVGLQQQRGKASSIQCQ</sequence>
<dbReference type="RefSeq" id="WP_311162682.1">
    <property type="nucleotide sequence ID" value="NZ_JAVQLW010000005.1"/>
</dbReference>
<comment type="caution">
    <text evidence="1">The sequence shown here is derived from an EMBL/GenBank/DDBJ whole genome shotgun (WGS) entry which is preliminary data.</text>
</comment>
<accession>A0ABU2HXY1</accession>
<evidence type="ECO:0000313" key="2">
    <source>
        <dbReference type="Proteomes" id="UP001269144"/>
    </source>
</evidence>
<name>A0ABU2HXY1_9RHOB</name>
<evidence type="ECO:0000313" key="1">
    <source>
        <dbReference type="EMBL" id="MDS9469912.1"/>
    </source>
</evidence>
<protein>
    <submittedName>
        <fullName evidence="1">Uncharacterized protein</fullName>
    </submittedName>
</protein>